<keyword evidence="1" id="KW-0812">Transmembrane</keyword>
<dbReference type="EMBL" id="ADKX01000046">
    <property type="protein sequence ID" value="EFW03487.1"/>
    <property type="molecule type" value="Genomic_DNA"/>
</dbReference>
<dbReference type="STRING" id="100884.GCA_000269565_03814"/>
<dbReference type="RefSeq" id="WP_008790260.1">
    <property type="nucleotide sequence ID" value="NZ_AKCB01000004.1"/>
</dbReference>
<keyword evidence="1" id="KW-0472">Membrane</keyword>
<reference evidence="2 3" key="1">
    <citation type="submission" date="2010-12" db="EMBL/GenBank/DDBJ databases">
        <title>The Genome Sequence of Coprobacillus sp. strain 29_1.</title>
        <authorList>
            <consortium name="The Broad Institute Genome Sequencing Platform"/>
            <person name="Earl A."/>
            <person name="Ward D."/>
            <person name="Feldgarden M."/>
            <person name="Gevers D."/>
            <person name="Daigneault M."/>
            <person name="Sibley C.D."/>
            <person name="White A."/>
            <person name="Strauss J."/>
            <person name="Allen-Vercoe E."/>
            <person name="Young S.K."/>
            <person name="Zeng Q."/>
            <person name="Gargeya S."/>
            <person name="Fitzgerald M."/>
            <person name="Haas B."/>
            <person name="Abouelleil A."/>
            <person name="Alvarado L."/>
            <person name="Arachchi H.M."/>
            <person name="Berlin A."/>
            <person name="Brown A."/>
            <person name="Chapman S.B."/>
            <person name="Chen Z."/>
            <person name="Dunbar C."/>
            <person name="Freedman E."/>
            <person name="Gearin G."/>
            <person name="Gellesch M."/>
            <person name="Goldberg J."/>
            <person name="Griggs A."/>
            <person name="Gujja S."/>
            <person name="Heilman E."/>
            <person name="Heiman D."/>
            <person name="Howarth C."/>
            <person name="Larson L."/>
            <person name="Lui A."/>
            <person name="MacDonald P.J.P."/>
            <person name="Mehta T."/>
            <person name="Montmayeur A."/>
            <person name="Murphy C."/>
            <person name="Neiman D."/>
            <person name="Pearson M."/>
            <person name="Priest M."/>
            <person name="Roberts A."/>
            <person name="Saif S."/>
            <person name="Shea T."/>
            <person name="Shenoy N."/>
            <person name="Sisk P."/>
            <person name="Stolte C."/>
            <person name="Sykes S."/>
            <person name="White J."/>
            <person name="Yandava C."/>
            <person name="Nusbaum C."/>
            <person name="Birren B."/>
        </authorList>
    </citation>
    <scope>NUCLEOTIDE SEQUENCE [LARGE SCALE GENOMIC DNA]</scope>
    <source>
        <strain evidence="2 3">29_1</strain>
    </source>
</reference>
<evidence type="ECO:0000313" key="2">
    <source>
        <dbReference type="EMBL" id="EFW03487.1"/>
    </source>
</evidence>
<accession>E7GEN6</accession>
<feature type="transmembrane region" description="Helical" evidence="1">
    <location>
        <begin position="9"/>
        <end position="26"/>
    </location>
</feature>
<evidence type="ECO:0000256" key="1">
    <source>
        <dbReference type="SAM" id="Phobius"/>
    </source>
</evidence>
<sequence length="57" mass="6244">MKQFFEENIGIILVIACAAILFVFLGNQDSGIVKTVLDTIKEWIGNFSNFIPSLPGA</sequence>
<gene>
    <name evidence="2" type="ORF">HMPREF9488_03178</name>
</gene>
<dbReference type="GeneID" id="78231781"/>
<organism evidence="2 3">
    <name type="scientific">Coprobacillus cateniformis</name>
    <dbReference type="NCBI Taxonomy" id="100884"/>
    <lineage>
        <taxon>Bacteria</taxon>
        <taxon>Bacillati</taxon>
        <taxon>Bacillota</taxon>
        <taxon>Erysipelotrichia</taxon>
        <taxon>Erysipelotrichales</taxon>
        <taxon>Coprobacillaceae</taxon>
        <taxon>Coprobacillus</taxon>
    </lineage>
</organism>
<dbReference type="AlphaFoldDB" id="E7GEN6"/>
<keyword evidence="1" id="KW-1133">Transmembrane helix</keyword>
<evidence type="ECO:0000313" key="3">
    <source>
        <dbReference type="Proteomes" id="UP000003157"/>
    </source>
</evidence>
<proteinExistence type="predicted"/>
<comment type="caution">
    <text evidence="2">The sequence shown here is derived from an EMBL/GenBank/DDBJ whole genome shotgun (WGS) entry which is preliminary data.</text>
</comment>
<protein>
    <submittedName>
        <fullName evidence="2">Uncharacterized protein</fullName>
    </submittedName>
</protein>
<keyword evidence="3" id="KW-1185">Reference proteome</keyword>
<dbReference type="HOGENOM" id="CLU_2988904_0_0_9"/>
<dbReference type="Proteomes" id="UP000003157">
    <property type="component" value="Unassembled WGS sequence"/>
</dbReference>
<name>E7GEN6_9FIRM</name>